<keyword evidence="3" id="KW-0255">Endonuclease</keyword>
<evidence type="ECO:0000259" key="11">
    <source>
        <dbReference type="PROSITE" id="PS50994"/>
    </source>
</evidence>
<evidence type="ECO:0000313" key="13">
    <source>
        <dbReference type="Proteomes" id="UP000299102"/>
    </source>
</evidence>
<dbReference type="InterPro" id="IPR012337">
    <property type="entry name" value="RNaseH-like_sf"/>
</dbReference>
<dbReference type="InterPro" id="IPR001584">
    <property type="entry name" value="Integrase_cat-core"/>
</dbReference>
<dbReference type="GO" id="GO:0046872">
    <property type="term" value="F:metal ion binding"/>
    <property type="evidence" value="ECO:0007669"/>
    <property type="project" value="UniProtKB-KW"/>
</dbReference>
<reference evidence="12 13" key="1">
    <citation type="journal article" date="2019" name="Commun. Biol.">
        <title>The bagworm genome reveals a unique fibroin gene that provides high tensile strength.</title>
        <authorList>
            <person name="Kono N."/>
            <person name="Nakamura H."/>
            <person name="Ohtoshi R."/>
            <person name="Tomita M."/>
            <person name="Numata K."/>
            <person name="Arakawa K."/>
        </authorList>
    </citation>
    <scope>NUCLEOTIDE SEQUENCE [LARGE SCALE GENOMIC DNA]</scope>
</reference>
<dbReference type="Proteomes" id="UP000299102">
    <property type="component" value="Unassembled WGS sequence"/>
</dbReference>
<keyword evidence="13" id="KW-1185">Reference proteome</keyword>
<dbReference type="GO" id="GO:0006310">
    <property type="term" value="P:DNA recombination"/>
    <property type="evidence" value="ECO:0007669"/>
    <property type="project" value="UniProtKB-KW"/>
</dbReference>
<dbReference type="Gene3D" id="3.30.420.10">
    <property type="entry name" value="Ribonuclease H-like superfamily/Ribonuclease H"/>
    <property type="match status" value="1"/>
</dbReference>
<keyword evidence="9" id="KW-0233">DNA recombination</keyword>
<keyword evidence="8" id="KW-0548">Nucleotidyltransferase</keyword>
<keyword evidence="6" id="KW-0229">DNA integration</keyword>
<name>A0A4C1T0G7_EUMVA</name>
<keyword evidence="7" id="KW-0695">RNA-directed DNA polymerase</keyword>
<evidence type="ECO:0000313" key="12">
    <source>
        <dbReference type="EMBL" id="GBP08013.1"/>
    </source>
</evidence>
<dbReference type="GO" id="GO:0003676">
    <property type="term" value="F:nucleic acid binding"/>
    <property type="evidence" value="ECO:0007669"/>
    <property type="project" value="InterPro"/>
</dbReference>
<evidence type="ECO:0000256" key="7">
    <source>
        <dbReference type="ARBA" id="ARBA00022918"/>
    </source>
</evidence>
<dbReference type="GO" id="GO:0003964">
    <property type="term" value="F:RNA-directed DNA polymerase activity"/>
    <property type="evidence" value="ECO:0007669"/>
    <property type="project" value="UniProtKB-KW"/>
</dbReference>
<comment type="caution">
    <text evidence="12">The sequence shown here is derived from an EMBL/GenBank/DDBJ whole genome shotgun (WGS) entry which is preliminary data.</text>
</comment>
<keyword evidence="1" id="KW-0540">Nuclease</keyword>
<organism evidence="12 13">
    <name type="scientific">Eumeta variegata</name>
    <name type="common">Bagworm moth</name>
    <name type="synonym">Eumeta japonica</name>
    <dbReference type="NCBI Taxonomy" id="151549"/>
    <lineage>
        <taxon>Eukaryota</taxon>
        <taxon>Metazoa</taxon>
        <taxon>Ecdysozoa</taxon>
        <taxon>Arthropoda</taxon>
        <taxon>Hexapoda</taxon>
        <taxon>Insecta</taxon>
        <taxon>Pterygota</taxon>
        <taxon>Neoptera</taxon>
        <taxon>Endopterygota</taxon>
        <taxon>Lepidoptera</taxon>
        <taxon>Glossata</taxon>
        <taxon>Ditrysia</taxon>
        <taxon>Tineoidea</taxon>
        <taxon>Psychidae</taxon>
        <taxon>Oiketicinae</taxon>
        <taxon>Eumeta</taxon>
    </lineage>
</organism>
<dbReference type="PANTHER" id="PTHR42648">
    <property type="entry name" value="TRANSPOSASE, PUTATIVE-RELATED"/>
    <property type="match status" value="1"/>
</dbReference>
<keyword evidence="4" id="KW-0378">Hydrolase</keyword>
<dbReference type="PROSITE" id="PS50994">
    <property type="entry name" value="INTEGRASE"/>
    <property type="match status" value="1"/>
</dbReference>
<evidence type="ECO:0000256" key="9">
    <source>
        <dbReference type="ARBA" id="ARBA00023172"/>
    </source>
</evidence>
<dbReference type="SUPFAM" id="SSF53098">
    <property type="entry name" value="Ribonuclease H-like"/>
    <property type="match status" value="1"/>
</dbReference>
<protein>
    <submittedName>
        <fullName evidence="12">Copia protein</fullName>
    </submittedName>
</protein>
<dbReference type="InterPro" id="IPR036397">
    <property type="entry name" value="RNaseH_sf"/>
</dbReference>
<evidence type="ECO:0000256" key="3">
    <source>
        <dbReference type="ARBA" id="ARBA00022759"/>
    </source>
</evidence>
<dbReference type="OrthoDB" id="8048980at2759"/>
<accession>A0A4C1T0G7</accession>
<keyword evidence="8" id="KW-0239">DNA-directed DNA polymerase</keyword>
<evidence type="ECO:0000256" key="10">
    <source>
        <dbReference type="SAM" id="MobiDB-lite"/>
    </source>
</evidence>
<gene>
    <name evidence="12" type="primary">GIP</name>
    <name evidence="12" type="ORF">EVAR_71529_1</name>
</gene>
<evidence type="ECO:0000256" key="1">
    <source>
        <dbReference type="ARBA" id="ARBA00022722"/>
    </source>
</evidence>
<evidence type="ECO:0000256" key="2">
    <source>
        <dbReference type="ARBA" id="ARBA00022723"/>
    </source>
</evidence>
<dbReference type="GO" id="GO:0004519">
    <property type="term" value="F:endonuclease activity"/>
    <property type="evidence" value="ECO:0007669"/>
    <property type="project" value="UniProtKB-KW"/>
</dbReference>
<keyword evidence="5" id="KW-0460">Magnesium</keyword>
<dbReference type="PANTHER" id="PTHR42648:SF11">
    <property type="entry name" value="TRANSPOSON TY4-P GAG-POL POLYPROTEIN"/>
    <property type="match status" value="1"/>
</dbReference>
<keyword evidence="8" id="KW-0808">Transferase</keyword>
<dbReference type="EMBL" id="BGZK01004267">
    <property type="protein sequence ID" value="GBP08013.1"/>
    <property type="molecule type" value="Genomic_DNA"/>
</dbReference>
<dbReference type="GO" id="GO:0015074">
    <property type="term" value="P:DNA integration"/>
    <property type="evidence" value="ECO:0007669"/>
    <property type="project" value="UniProtKB-KW"/>
</dbReference>
<evidence type="ECO:0000256" key="4">
    <source>
        <dbReference type="ARBA" id="ARBA00022801"/>
    </source>
</evidence>
<evidence type="ECO:0000256" key="6">
    <source>
        <dbReference type="ARBA" id="ARBA00022908"/>
    </source>
</evidence>
<dbReference type="STRING" id="151549.A0A4C1T0G7"/>
<feature type="region of interest" description="Disordered" evidence="10">
    <location>
        <begin position="183"/>
        <end position="218"/>
    </location>
</feature>
<keyword evidence="2" id="KW-0479">Metal-binding</keyword>
<dbReference type="GO" id="GO:0016787">
    <property type="term" value="F:hydrolase activity"/>
    <property type="evidence" value="ECO:0007669"/>
    <property type="project" value="UniProtKB-KW"/>
</dbReference>
<sequence>MFPESKISSLTIDQGREYLSTKQINWYKSKGIQVETTVAYTPQQNGVSERFNRTVFDKLRSMISESHVPKCLWNEAALSAVYIINRCPTKAIEDDATPASLWYRNKIDLRKIKTVGCKAYYWIPDCKRKKLDSKGKIMMQPQAKENDELSAVSDSNHINDVTITDAIDADASHNQHIEENLPAAQDGEYVEENSSSTQDLPEGGTGEEVPYSANEPRRSSRISRLPSQIFAIMCRIFRQFQQSPNDTHWQHLKRVVDYIGTMTMKLNFHDDYNEPIIGYADADWASDKSDRKSKRFHISSLWLYSFLVQQKTTNRCYIIIRS</sequence>
<dbReference type="GO" id="GO:0003887">
    <property type="term" value="F:DNA-directed DNA polymerase activity"/>
    <property type="evidence" value="ECO:0007669"/>
    <property type="project" value="UniProtKB-KW"/>
</dbReference>
<evidence type="ECO:0000256" key="8">
    <source>
        <dbReference type="ARBA" id="ARBA00022932"/>
    </source>
</evidence>
<feature type="domain" description="Integrase catalytic" evidence="11">
    <location>
        <begin position="1"/>
        <end position="106"/>
    </location>
</feature>
<evidence type="ECO:0000256" key="5">
    <source>
        <dbReference type="ARBA" id="ARBA00022842"/>
    </source>
</evidence>
<dbReference type="AlphaFoldDB" id="A0A4C1T0G7"/>
<proteinExistence type="predicted"/>
<dbReference type="InterPro" id="IPR039537">
    <property type="entry name" value="Retrotran_Ty1/copia-like"/>
</dbReference>